<evidence type="ECO:0000256" key="2">
    <source>
        <dbReference type="ARBA" id="ARBA00022448"/>
    </source>
</evidence>
<dbReference type="FunFam" id="2.60.40.1120:FF:000003">
    <property type="entry name" value="Outer membrane protein Omp121"/>
    <property type="match status" value="1"/>
</dbReference>
<keyword evidence="3 7" id="KW-1134">Transmembrane beta strand</keyword>
<dbReference type="Pfam" id="PF07715">
    <property type="entry name" value="Plug"/>
    <property type="match status" value="1"/>
</dbReference>
<evidence type="ECO:0000313" key="11">
    <source>
        <dbReference type="Proteomes" id="UP000014140"/>
    </source>
</evidence>
<keyword evidence="6 7" id="KW-0998">Cell outer membrane</keyword>
<dbReference type="AlphaFoldDB" id="S0GU30"/>
<evidence type="ECO:0000313" key="10">
    <source>
        <dbReference type="EMBL" id="EOS18498.1"/>
    </source>
</evidence>
<accession>S0GU30</accession>
<dbReference type="SUPFAM" id="SSF56935">
    <property type="entry name" value="Porins"/>
    <property type="match status" value="1"/>
</dbReference>
<dbReference type="Gene3D" id="2.40.170.20">
    <property type="entry name" value="TonB-dependent receptor, beta-barrel domain"/>
    <property type="match status" value="1"/>
</dbReference>
<dbReference type="GO" id="GO:0009279">
    <property type="term" value="C:cell outer membrane"/>
    <property type="evidence" value="ECO:0007669"/>
    <property type="project" value="UniProtKB-SubCell"/>
</dbReference>
<organism evidence="10 11">
    <name type="scientific">Parabacteroides goldsteinii dnLKV18</name>
    <dbReference type="NCBI Taxonomy" id="1235789"/>
    <lineage>
        <taxon>Bacteria</taxon>
        <taxon>Pseudomonadati</taxon>
        <taxon>Bacteroidota</taxon>
        <taxon>Bacteroidia</taxon>
        <taxon>Bacteroidales</taxon>
        <taxon>Tannerellaceae</taxon>
        <taxon>Parabacteroides</taxon>
    </lineage>
</organism>
<evidence type="ECO:0000256" key="4">
    <source>
        <dbReference type="ARBA" id="ARBA00022692"/>
    </source>
</evidence>
<name>S0GU30_9BACT</name>
<comment type="similarity">
    <text evidence="7">Belongs to the TonB-dependent receptor family.</text>
</comment>
<evidence type="ECO:0000256" key="8">
    <source>
        <dbReference type="SAM" id="SignalP"/>
    </source>
</evidence>
<keyword evidence="11" id="KW-1185">Reference proteome</keyword>
<keyword evidence="5 7" id="KW-0472">Membrane</keyword>
<dbReference type="PATRIC" id="fig|1235789.3.peg.1504"/>
<dbReference type="NCBIfam" id="TIGR04057">
    <property type="entry name" value="SusC_RagA_signa"/>
    <property type="match status" value="1"/>
</dbReference>
<comment type="subcellular location">
    <subcellularLocation>
        <location evidence="1 7">Cell outer membrane</location>
        <topology evidence="1 7">Multi-pass membrane protein</topology>
    </subcellularLocation>
</comment>
<feature type="chain" id="PRO_5004498195" evidence="8">
    <location>
        <begin position="23"/>
        <end position="1131"/>
    </location>
</feature>
<dbReference type="Proteomes" id="UP000014140">
    <property type="component" value="Unassembled WGS sequence"/>
</dbReference>
<feature type="domain" description="TonB-dependent receptor plug" evidence="9">
    <location>
        <begin position="201"/>
        <end position="304"/>
    </location>
</feature>
<dbReference type="EMBL" id="ASSQ01000009">
    <property type="protein sequence ID" value="EOS18498.1"/>
    <property type="molecule type" value="Genomic_DNA"/>
</dbReference>
<keyword evidence="4 7" id="KW-0812">Transmembrane</keyword>
<evidence type="ECO:0000259" key="9">
    <source>
        <dbReference type="Pfam" id="PF07715"/>
    </source>
</evidence>
<dbReference type="InterPro" id="IPR023996">
    <property type="entry name" value="TonB-dep_OMP_SusC/RagA"/>
</dbReference>
<reference evidence="10 11" key="1">
    <citation type="submission" date="2013-04" db="EMBL/GenBank/DDBJ databases">
        <title>The Genome Sequence of Parabacteroides goldsteinii dnLKV18.</title>
        <authorList>
            <consortium name="The Broad Institute Genomics Platform"/>
            <consortium name="The Broad Institute Genome Sequencing Center for Infectious Disease"/>
            <person name="Earl A."/>
            <person name="Xavier R."/>
            <person name="Kuhn K."/>
            <person name="Stappenbeck T."/>
            <person name="Walker B."/>
            <person name="Young S."/>
            <person name="Zeng Q."/>
            <person name="Gargeya S."/>
            <person name="Fitzgerald M."/>
            <person name="Haas B."/>
            <person name="Abouelleil A."/>
            <person name="Allen A.W."/>
            <person name="Alvarado L."/>
            <person name="Arachchi H.M."/>
            <person name="Berlin A.M."/>
            <person name="Chapman S.B."/>
            <person name="Gainer-Dewar J."/>
            <person name="Goldberg J."/>
            <person name="Griggs A."/>
            <person name="Gujja S."/>
            <person name="Hansen M."/>
            <person name="Howarth C."/>
            <person name="Imamovic A."/>
            <person name="Ireland A."/>
            <person name="Larimer J."/>
            <person name="McCowan C."/>
            <person name="Murphy C."/>
            <person name="Pearson M."/>
            <person name="Poon T.W."/>
            <person name="Priest M."/>
            <person name="Roberts A."/>
            <person name="Saif S."/>
            <person name="Shea T."/>
            <person name="Sisk P."/>
            <person name="Sykes S."/>
            <person name="Wortman J."/>
            <person name="Nusbaum C."/>
            <person name="Birren B."/>
        </authorList>
    </citation>
    <scope>NUCLEOTIDE SEQUENCE [LARGE SCALE GENOMIC DNA]</scope>
    <source>
        <strain evidence="11">dnLKV18</strain>
    </source>
</reference>
<evidence type="ECO:0000256" key="1">
    <source>
        <dbReference type="ARBA" id="ARBA00004571"/>
    </source>
</evidence>
<keyword evidence="2 7" id="KW-0813">Transport</keyword>
<dbReference type="NCBIfam" id="TIGR04056">
    <property type="entry name" value="OMP_RagA_SusC"/>
    <property type="match status" value="1"/>
</dbReference>
<evidence type="ECO:0000256" key="5">
    <source>
        <dbReference type="ARBA" id="ARBA00023136"/>
    </source>
</evidence>
<dbReference type="InterPro" id="IPR036942">
    <property type="entry name" value="Beta-barrel_TonB_sf"/>
</dbReference>
<dbReference type="PROSITE" id="PS52016">
    <property type="entry name" value="TONB_DEPENDENT_REC_3"/>
    <property type="match status" value="1"/>
</dbReference>
<gene>
    <name evidence="10" type="ORF">C803_01495</name>
</gene>
<keyword evidence="8" id="KW-0732">Signal</keyword>
<dbReference type="InterPro" id="IPR037066">
    <property type="entry name" value="Plug_dom_sf"/>
</dbReference>
<proteinExistence type="inferred from homology"/>
<dbReference type="Pfam" id="PF13715">
    <property type="entry name" value="CarbopepD_reg_2"/>
    <property type="match status" value="1"/>
</dbReference>
<dbReference type="Gene3D" id="2.60.40.1120">
    <property type="entry name" value="Carboxypeptidase-like, regulatory domain"/>
    <property type="match status" value="1"/>
</dbReference>
<comment type="caution">
    <text evidence="10">The sequence shown here is derived from an EMBL/GenBank/DDBJ whole genome shotgun (WGS) entry which is preliminary data.</text>
</comment>
<dbReference type="Gene3D" id="2.170.130.10">
    <property type="entry name" value="TonB-dependent receptor, plug domain"/>
    <property type="match status" value="1"/>
</dbReference>
<dbReference type="InterPro" id="IPR023997">
    <property type="entry name" value="TonB-dep_OMP_SusC/RagA_CS"/>
</dbReference>
<evidence type="ECO:0000256" key="6">
    <source>
        <dbReference type="ARBA" id="ARBA00023237"/>
    </source>
</evidence>
<sequence length="1131" mass="127713">MKIVLILLTVVLFKVSAVETYAQSTRIDLNMKNSTVKDVLKDIESKSEFTFFYNDKAIDTNRRVSIHVAKKRIDEILTVILPECSYKVENKKIIIVPKTLEDVAAAQQQGKKLTGKVVDHNNEPIIGAAVAVTGTTIGTVTDIDGNFALQVPDNATLQVSYIGYQSFHEKVGNQTNLMITLKEDTQLIDEVVVVGYGTQKKVNLTGAITSVKTDDLNKIPTSNLSNTLAGRAPGVTVTTTSGMAGASSKIRMRGSFGEPLFVINNVIKDKAAFDALDPNEVDNISFLKDAASASIYGSKAGNGVVLVTTKGGKNQKPEFQYKGVFSVSNTTRPLQDYSATDELIWANRVAETKGLPAPYGQEIFDYFADKSYNVNDYVWRNPSSQQHNISVNGGSDRITYYMMLGFHDENGSYKKLDFKKYNFRSDITAHVSKRFNVNFNLSGNQKEYNRFYWPYDNVDDFNVPDFYRTTFNWTRLYPFYVDDNGNLTTDTNANPVTAGSWNPVDMVLGNRYQKTTRRTIDGQVRFNLDLGQFADGLKTSFLAQYTAYDENLKGFLTHNKGYRFKSASAENKFIPAKVDPNDMVVHNLSSNYEGIREMVKLDHSYQINWFLQYDKVFNKKHAVSALLVYEQSESGGKTLNGTADDMLTTSIDQIFVTSSDTQRRYFNGSEWEKARQSVVGRFNYSYADKYIAEFSFREDGNYKFAPGERWGFFPSGSVAWRMSEEGFMKNISWLSNLKIRGSYGTTGDDNNWDGEDNIAAFLWRESYKNGTGFIFGDNYQNGLTVGSTANPYISWAKLEVYDIGLDFGFFDNRLSGEFDYFYKNKNHILRARNRVIPGTYGASLSNENYAEQDWKGTEVSLKWSDTYRSLDYSVYANLGYVKDTWKVLDEAEGLEAWRSAIGHPNTRLQGYLCEGIIRTQEQLDALPEGFTQFGRKPILGTFLFKDIRGSNYSEGADGKIDSNDKTYLSDKGTPRINYGFGFNLSWKGITLDAHFQGVGAYDRMLKTKNGDGVFQTGDKPYFELWTGDVWRPDNVDAKYPRVSGEWQEEYGAAGSTYWMRNGAYLRLKNLNIGYTLPRTWFSKLGVSNVQLFVNATNLFCISGMDEMDPEQDTLDSYPLMRTYTGGLSINF</sequence>
<dbReference type="InterPro" id="IPR039426">
    <property type="entry name" value="TonB-dep_rcpt-like"/>
</dbReference>
<protein>
    <submittedName>
        <fullName evidence="10">SusC/RagA family TonB-linked outer membrane protein</fullName>
    </submittedName>
</protein>
<dbReference type="SUPFAM" id="SSF49464">
    <property type="entry name" value="Carboxypeptidase regulatory domain-like"/>
    <property type="match status" value="1"/>
</dbReference>
<evidence type="ECO:0000256" key="7">
    <source>
        <dbReference type="PROSITE-ProRule" id="PRU01360"/>
    </source>
</evidence>
<evidence type="ECO:0000256" key="3">
    <source>
        <dbReference type="ARBA" id="ARBA00022452"/>
    </source>
</evidence>
<dbReference type="InterPro" id="IPR012910">
    <property type="entry name" value="Plug_dom"/>
</dbReference>
<dbReference type="RefSeq" id="WP_010803525.1">
    <property type="nucleotide sequence ID" value="NZ_KE159513.1"/>
</dbReference>
<feature type="signal peptide" evidence="8">
    <location>
        <begin position="1"/>
        <end position="22"/>
    </location>
</feature>
<dbReference type="HOGENOM" id="CLU_004317_0_2_10"/>
<dbReference type="InterPro" id="IPR008969">
    <property type="entry name" value="CarboxyPept-like_regulatory"/>
</dbReference>